<dbReference type="PANTHER" id="PTHR48090">
    <property type="entry name" value="UNDECAPRENYL-PHOSPHATE 4-DEOXY-4-FORMAMIDO-L-ARABINOSE TRANSFERASE-RELATED"/>
    <property type="match status" value="1"/>
</dbReference>
<dbReference type="Gene3D" id="3.90.550.10">
    <property type="entry name" value="Spore Coat Polysaccharide Biosynthesis Protein SpsA, Chain A"/>
    <property type="match status" value="1"/>
</dbReference>
<protein>
    <submittedName>
        <fullName evidence="3">Glycosyltransferase family 2 protein</fullName>
    </submittedName>
</protein>
<gene>
    <name evidence="3" type="ORF">H5P30_04535</name>
</gene>
<dbReference type="RefSeq" id="WP_185691770.1">
    <property type="nucleotide sequence ID" value="NZ_JACHVA010000045.1"/>
</dbReference>
<feature type="transmembrane region" description="Helical" evidence="1">
    <location>
        <begin position="227"/>
        <end position="248"/>
    </location>
</feature>
<dbReference type="InterPro" id="IPR001173">
    <property type="entry name" value="Glyco_trans_2-like"/>
</dbReference>
<dbReference type="Proteomes" id="UP000525652">
    <property type="component" value="Unassembled WGS sequence"/>
</dbReference>
<evidence type="ECO:0000256" key="1">
    <source>
        <dbReference type="SAM" id="Phobius"/>
    </source>
</evidence>
<dbReference type="AlphaFoldDB" id="A0A7X1AW17"/>
<dbReference type="Pfam" id="PF00535">
    <property type="entry name" value="Glycos_transf_2"/>
    <property type="match status" value="1"/>
</dbReference>
<evidence type="ECO:0000313" key="4">
    <source>
        <dbReference type="Proteomes" id="UP000525652"/>
    </source>
</evidence>
<organism evidence="3 4">
    <name type="scientific">Puniceicoccus vermicola</name>
    <dbReference type="NCBI Taxonomy" id="388746"/>
    <lineage>
        <taxon>Bacteria</taxon>
        <taxon>Pseudomonadati</taxon>
        <taxon>Verrucomicrobiota</taxon>
        <taxon>Opitutia</taxon>
        <taxon>Puniceicoccales</taxon>
        <taxon>Puniceicoccaceae</taxon>
        <taxon>Puniceicoccus</taxon>
    </lineage>
</organism>
<evidence type="ECO:0000313" key="3">
    <source>
        <dbReference type="EMBL" id="MBC2601043.1"/>
    </source>
</evidence>
<dbReference type="GO" id="GO:0016740">
    <property type="term" value="F:transferase activity"/>
    <property type="evidence" value="ECO:0007669"/>
    <property type="project" value="UniProtKB-KW"/>
</dbReference>
<dbReference type="CDD" id="cd04179">
    <property type="entry name" value="DPM_DPG-synthase_like"/>
    <property type="match status" value="1"/>
</dbReference>
<feature type="domain" description="Glycosyltransferase 2-like" evidence="2">
    <location>
        <begin position="8"/>
        <end position="136"/>
    </location>
</feature>
<keyword evidence="1" id="KW-0812">Transmembrane</keyword>
<keyword evidence="4" id="KW-1185">Reference proteome</keyword>
<keyword evidence="1" id="KW-0472">Membrane</keyword>
<dbReference type="InterPro" id="IPR050256">
    <property type="entry name" value="Glycosyltransferase_2"/>
</dbReference>
<dbReference type="SUPFAM" id="SSF53448">
    <property type="entry name" value="Nucleotide-diphospho-sugar transferases"/>
    <property type="match status" value="1"/>
</dbReference>
<proteinExistence type="predicted"/>
<keyword evidence="3" id="KW-0808">Transferase</keyword>
<sequence length="251" mass="28016">MSANRPIVIIPSYNTGGTLLRKTVEGVLAHTEIPLLLVIDGSTDGSGESVAPLAAETERFSILTLPQNRGKGAAVLVAAEAALKEGATHAVIVDADGQHPPDEIDPMIRLLPEEEPAMIMGLPQFGSDAPLARLWGRKLSIFWTDVVTLWGGLGDTLFGMRVYPLQSFCTVLRKTRFARGFDFDPEIAVRLYWEGVRPIQHPVPCRYLSKDEGGVSHFHYLRDNVKLTFLVIRLLSQFVFFYLWKLLFRKR</sequence>
<comment type="caution">
    <text evidence="3">The sequence shown here is derived from an EMBL/GenBank/DDBJ whole genome shotgun (WGS) entry which is preliminary data.</text>
</comment>
<evidence type="ECO:0000259" key="2">
    <source>
        <dbReference type="Pfam" id="PF00535"/>
    </source>
</evidence>
<name>A0A7X1AW17_9BACT</name>
<keyword evidence="1" id="KW-1133">Transmembrane helix</keyword>
<accession>A0A7X1AW17</accession>
<dbReference type="PANTHER" id="PTHR48090:SF7">
    <property type="entry name" value="RFBJ PROTEIN"/>
    <property type="match status" value="1"/>
</dbReference>
<dbReference type="EMBL" id="JACHVA010000045">
    <property type="protein sequence ID" value="MBC2601043.1"/>
    <property type="molecule type" value="Genomic_DNA"/>
</dbReference>
<dbReference type="InterPro" id="IPR029044">
    <property type="entry name" value="Nucleotide-diphossugar_trans"/>
</dbReference>
<reference evidence="3 4" key="1">
    <citation type="submission" date="2020-07" db="EMBL/GenBank/DDBJ databases">
        <authorList>
            <person name="Feng X."/>
        </authorList>
    </citation>
    <scope>NUCLEOTIDE SEQUENCE [LARGE SCALE GENOMIC DNA]</scope>
    <source>
        <strain evidence="3 4">JCM14086</strain>
    </source>
</reference>